<reference evidence="8" key="1">
    <citation type="submission" date="2021-06" db="EMBL/GenBank/DDBJ databases">
        <authorList>
            <person name="Kallberg Y."/>
            <person name="Tangrot J."/>
            <person name="Rosling A."/>
        </authorList>
    </citation>
    <scope>NUCLEOTIDE SEQUENCE</scope>
    <source>
        <strain evidence="8">CL551</strain>
    </source>
</reference>
<accession>A0A9N9FPF5</accession>
<comment type="caution">
    <text evidence="8">The sequence shown here is derived from an EMBL/GenBank/DDBJ whole genome shotgun (WGS) entry which is preliminary data.</text>
</comment>
<feature type="domain" description="PROP1-like PPR" evidence="7">
    <location>
        <begin position="175"/>
        <end position="347"/>
    </location>
</feature>
<dbReference type="Gene3D" id="1.25.40.10">
    <property type="entry name" value="Tetratricopeptide repeat domain"/>
    <property type="match status" value="2"/>
</dbReference>
<dbReference type="InterPro" id="IPR002885">
    <property type="entry name" value="PPR_rpt"/>
</dbReference>
<feature type="repeat" description="PPR" evidence="5">
    <location>
        <begin position="239"/>
        <end position="273"/>
    </location>
</feature>
<evidence type="ECO:0000256" key="5">
    <source>
        <dbReference type="PROSITE-ProRule" id="PRU00708"/>
    </source>
</evidence>
<dbReference type="Proteomes" id="UP000789342">
    <property type="component" value="Unassembled WGS sequence"/>
</dbReference>
<dbReference type="EMBL" id="CAJVPV010003447">
    <property type="protein sequence ID" value="CAG8552091.1"/>
    <property type="molecule type" value="Genomic_DNA"/>
</dbReference>
<dbReference type="OrthoDB" id="1908178at2759"/>
<dbReference type="AlphaFoldDB" id="A0A9N9FPF5"/>
<name>A0A9N9FPF5_9GLOM</name>
<comment type="similarity">
    <text evidence="1">Belongs to the CCM1 family.</text>
</comment>
<dbReference type="InterPro" id="IPR011990">
    <property type="entry name" value="TPR-like_helical_dom_sf"/>
</dbReference>
<evidence type="ECO:0000256" key="6">
    <source>
        <dbReference type="SAM" id="MobiDB-lite"/>
    </source>
</evidence>
<evidence type="ECO:0000313" key="9">
    <source>
        <dbReference type="Proteomes" id="UP000789342"/>
    </source>
</evidence>
<feature type="region of interest" description="Disordered" evidence="6">
    <location>
        <begin position="78"/>
        <end position="98"/>
    </location>
</feature>
<evidence type="ECO:0000256" key="1">
    <source>
        <dbReference type="ARBA" id="ARBA00006192"/>
    </source>
</evidence>
<feature type="compositionally biased region" description="Basic and acidic residues" evidence="6">
    <location>
        <begin position="84"/>
        <end position="98"/>
    </location>
</feature>
<dbReference type="InterPro" id="IPR033443">
    <property type="entry name" value="PROP1-like_PPR_dom"/>
</dbReference>
<evidence type="ECO:0000313" key="8">
    <source>
        <dbReference type="EMBL" id="CAG8552091.1"/>
    </source>
</evidence>
<evidence type="ECO:0000259" key="7">
    <source>
        <dbReference type="Pfam" id="PF17177"/>
    </source>
</evidence>
<organism evidence="8 9">
    <name type="scientific">Acaulospora morrowiae</name>
    <dbReference type="NCBI Taxonomy" id="94023"/>
    <lineage>
        <taxon>Eukaryota</taxon>
        <taxon>Fungi</taxon>
        <taxon>Fungi incertae sedis</taxon>
        <taxon>Mucoromycota</taxon>
        <taxon>Glomeromycotina</taxon>
        <taxon>Glomeromycetes</taxon>
        <taxon>Diversisporales</taxon>
        <taxon>Acaulosporaceae</taxon>
        <taxon>Acaulospora</taxon>
    </lineage>
</organism>
<dbReference type="Pfam" id="PF01535">
    <property type="entry name" value="PPR"/>
    <property type="match status" value="1"/>
</dbReference>
<evidence type="ECO:0000256" key="3">
    <source>
        <dbReference type="ARBA" id="ARBA00044493"/>
    </source>
</evidence>
<keyword evidence="9" id="KW-1185">Reference proteome</keyword>
<proteinExistence type="inferred from homology"/>
<gene>
    <name evidence="8" type="ORF">AMORRO_LOCUS5622</name>
</gene>
<dbReference type="PROSITE" id="PS51375">
    <property type="entry name" value="PPR"/>
    <property type="match status" value="2"/>
</dbReference>
<sequence length="489" mass="56872">MSLLKVLNTYARRVTPAIVFTRHAGTKNSLATPPLMNMVDMRFMRLKWHGNLIKGRWSQRVVFRCSNNNVQTEFCRNHSSKINPESEREKSGDEREQGKVNRVRMMVPSKEKPLSPEIRKTSKLLGQFYSSLAQRDLSGTWKAYNELVRGSGLRYLNRNDYRQMIELVTQSVLNRSENLHRLVTLIDDMKSCEFSMSRYDFHAIMFYMARSSHRLGRRDVEKTLSVFYTMKQLTNMRPNITTYNIILDIAIKSSQFEIVLRLIHDMTQQGLKPGVKIFTSLIHQFATKHELVKLTKTLDSMSKLGINPDSHVWNTVIWAYARTGNLKQAMSIYLKMASRARQLKKSKQNVECTPTLPTYHTLLPANITQEDWESVRNLYGDMKFFDVYPTTESYNVIFCKIVSVLKGNERSKPGDQDRLSIIKDLVDYMFEDMKNCGKVTPAPITFNYLLYLYLMLGDSKKASEILQVMRNNNWKINKLLFSDFTNPPL</sequence>
<dbReference type="PANTHER" id="PTHR47447">
    <property type="entry name" value="OS03G0856100 PROTEIN"/>
    <property type="match status" value="1"/>
</dbReference>
<protein>
    <submittedName>
        <fullName evidence="8">3841_t:CDS:1</fullName>
    </submittedName>
</protein>
<keyword evidence="2" id="KW-0677">Repeat</keyword>
<comment type="subunit">
    <text evidence="4">Binds to mitochondrial small subunit 15S rRNA.</text>
</comment>
<evidence type="ECO:0000256" key="4">
    <source>
        <dbReference type="ARBA" id="ARBA00044511"/>
    </source>
</evidence>
<comment type="function">
    <text evidence="3">Regulates mitochondrial small subunit maturation by controlling 15S rRNA 5'-end processing. Localizes to the 5' precursor of the 15S rRNA in a position that is subsequently occupied by mS47 in the mature yeast mtSSU. Uses structure and sequence-specific RNA recognition, binding to a single-stranded region of the precursor and specifically recognizing bases -6 to -1. The exchange of Ccm1 for mS47 is coupled to the irreversible removal of precursor rRNA that is accompanied by conformational changes of the mitoribosomal proteins uS5m and mS26. These conformational changes signal completion of 5'-end rRNA processing through protection of the mature 5'-end of the 15S rRNA and stabilization of mS47. The removal of the 5' precursor together with the dissociation of Ccm1 may be catalyzed by the 5'-3' exoribonuclease Pet127. Involved in the specific removal of group I introns in mitochondrial encoded transcripts.</text>
</comment>
<dbReference type="Pfam" id="PF17177">
    <property type="entry name" value="PPR_long"/>
    <property type="match status" value="1"/>
</dbReference>
<evidence type="ECO:0000256" key="2">
    <source>
        <dbReference type="ARBA" id="ARBA00022737"/>
    </source>
</evidence>
<feature type="repeat" description="PPR" evidence="5">
    <location>
        <begin position="309"/>
        <end position="343"/>
    </location>
</feature>
<dbReference type="PANTHER" id="PTHR47447:SF21">
    <property type="entry name" value="PENTACOTRIPEPTIDE-REPEAT REGION OF PRORP DOMAIN-CONTAINING PROTEIN"/>
    <property type="match status" value="1"/>
</dbReference>